<keyword evidence="20" id="KW-1185">Reference proteome</keyword>
<evidence type="ECO:0000256" key="13">
    <source>
        <dbReference type="ARBA" id="ARBA00023221"/>
    </source>
</evidence>
<feature type="transmembrane region" description="Helical" evidence="17">
    <location>
        <begin position="103"/>
        <end position="120"/>
    </location>
</feature>
<dbReference type="PANTHER" id="PTHR21257:SF31">
    <property type="entry name" value="DELTA(24(24(1)))-STEROL REDUCTASE ERG4"/>
    <property type="match status" value="1"/>
</dbReference>
<evidence type="ECO:0000256" key="6">
    <source>
        <dbReference type="ARBA" id="ARBA00022955"/>
    </source>
</evidence>
<evidence type="ECO:0000256" key="17">
    <source>
        <dbReference type="RuleBase" id="RU369120"/>
    </source>
</evidence>
<sequence>MVATEQRRSVKPNTPVSTVTMTNPKRDPDAMEGIPPNHIEFGGSPGAASLMIGFPLLMWYMWIGATYYDGGLPLPASDEPIPEFLQHLAGLVYEGAFPTLRAWKIYWVFFFTQMAFYYILPGVEGYGKPLHHEGGKQLKYFCNAYASLYATIILAGFLHVSNLFPLSTLIDEFGSIMSVAILSGFLNSILVYAYAMLCGKGHHLKMFYEVRIPWFILLLISSAAAVRQYEAYGYVSGEVLFLVMAHYLYANACAKGEQLIITSWDMYFEKLGFMLTFWNMAGVPFSYCQCVLYLANNHPDTYRWSRTSLGCLVVLYLFVYWVWDTANGQKNGFRQMERGQLISRKTFPQLPWQIVQNPRVIETDTGDRILADGWSPFPWFYPVFFTIMIVHRTRRDIAKCRGKYGKAWEKYERQVPYLYIPALGTPGYEFLYSTNVTLGERWSYGDFGQGTRVAIPITGGTFVGPRLSGTIVNLGADWGVTDTYGVFFPDTRYSLRTDDGADIFIQTAGPTQEDGRTLLRAIYQTGHPDYIWLNHVVAIGILRRPTGENKGKYVEIDMWQVTLPVIEQEPEDAE</sequence>
<dbReference type="GO" id="GO:0005789">
    <property type="term" value="C:endoplasmic reticulum membrane"/>
    <property type="evidence" value="ECO:0007669"/>
    <property type="project" value="TreeGrafter"/>
</dbReference>
<feature type="transmembrane region" description="Helical" evidence="17">
    <location>
        <begin position="307"/>
        <end position="326"/>
    </location>
</feature>
<organism evidence="19 20">
    <name type="scientific">Parascedosporium putredinis</name>
    <dbReference type="NCBI Taxonomy" id="1442378"/>
    <lineage>
        <taxon>Eukaryota</taxon>
        <taxon>Fungi</taxon>
        <taxon>Dikarya</taxon>
        <taxon>Ascomycota</taxon>
        <taxon>Pezizomycotina</taxon>
        <taxon>Sordariomycetes</taxon>
        <taxon>Hypocreomycetidae</taxon>
        <taxon>Microascales</taxon>
        <taxon>Microascaceae</taxon>
        <taxon>Parascedosporium</taxon>
    </lineage>
</organism>
<evidence type="ECO:0000256" key="9">
    <source>
        <dbReference type="ARBA" id="ARBA00023011"/>
    </source>
</evidence>
<dbReference type="Pfam" id="PF11578">
    <property type="entry name" value="DUF3237"/>
    <property type="match status" value="1"/>
</dbReference>
<evidence type="ECO:0000313" key="20">
    <source>
        <dbReference type="Proteomes" id="UP000838763"/>
    </source>
</evidence>
<dbReference type="Pfam" id="PF01222">
    <property type="entry name" value="ERG4_ERG24"/>
    <property type="match status" value="3"/>
</dbReference>
<dbReference type="AlphaFoldDB" id="A0A9P1MAD8"/>
<comment type="pathway">
    <text evidence="14 17">Steroid metabolism; ergosterol biosynthesis.</text>
</comment>
<dbReference type="InterPro" id="IPR018083">
    <property type="entry name" value="Sterol_reductase_CS"/>
</dbReference>
<feature type="transmembrane region" description="Helical" evidence="17">
    <location>
        <begin position="140"/>
        <end position="161"/>
    </location>
</feature>
<feature type="compositionally biased region" description="Polar residues" evidence="18">
    <location>
        <begin position="11"/>
        <end position="23"/>
    </location>
</feature>
<proteinExistence type="inferred from homology"/>
<protein>
    <recommendedName>
        <fullName evidence="15 17">Delta(24(24(1)))-sterol reductase</fullName>
        <ecNumber evidence="15 17">1.3.1.71</ecNumber>
    </recommendedName>
    <alternativeName>
        <fullName evidence="17">C-24(28) sterol reductase</fullName>
    </alternativeName>
    <alternativeName>
        <fullName evidence="17">Sterol Delta(24(28))-reductase</fullName>
    </alternativeName>
</protein>
<dbReference type="Proteomes" id="UP000838763">
    <property type="component" value="Unassembled WGS sequence"/>
</dbReference>
<dbReference type="EC" id="1.3.1.71" evidence="15 17"/>
<comment type="subcellular location">
    <subcellularLocation>
        <location evidence="1">Membrane</location>
        <topology evidence="1">Multi-pass membrane protein</topology>
    </subcellularLocation>
</comment>
<dbReference type="InterPro" id="IPR001171">
    <property type="entry name" value="ERG24_DHCR-like"/>
</dbReference>
<evidence type="ECO:0000256" key="12">
    <source>
        <dbReference type="ARBA" id="ARBA00023166"/>
    </source>
</evidence>
<dbReference type="PANTHER" id="PTHR21257">
    <property type="entry name" value="DELTA(14)-STEROL REDUCTASE"/>
    <property type="match status" value="1"/>
</dbReference>
<evidence type="ECO:0000256" key="8">
    <source>
        <dbReference type="ARBA" id="ARBA00023002"/>
    </source>
</evidence>
<dbReference type="GO" id="GO:0006696">
    <property type="term" value="P:ergosterol biosynthetic process"/>
    <property type="evidence" value="ECO:0007669"/>
    <property type="project" value="TreeGrafter"/>
</dbReference>
<evidence type="ECO:0000256" key="10">
    <source>
        <dbReference type="ARBA" id="ARBA00023098"/>
    </source>
</evidence>
<keyword evidence="10 17" id="KW-0443">Lipid metabolism</keyword>
<keyword evidence="7 17" id="KW-1133">Transmembrane helix</keyword>
<dbReference type="EMBL" id="CALLCH030000008">
    <property type="protein sequence ID" value="CAI4213602.1"/>
    <property type="molecule type" value="Genomic_DNA"/>
</dbReference>
<feature type="transmembrane region" description="Helical" evidence="17">
    <location>
        <begin position="206"/>
        <end position="225"/>
    </location>
</feature>
<name>A0A9P1MAD8_9PEZI</name>
<comment type="catalytic activity">
    <reaction evidence="16">
        <text>ergosterol + NADP(+) = ergosta-5,7,22,24(28)-tetraen-3beta-ol + NADPH + H(+)</text>
        <dbReference type="Rhea" id="RHEA:18501"/>
        <dbReference type="ChEBI" id="CHEBI:15378"/>
        <dbReference type="ChEBI" id="CHEBI:16933"/>
        <dbReference type="ChEBI" id="CHEBI:18249"/>
        <dbReference type="ChEBI" id="CHEBI:57783"/>
        <dbReference type="ChEBI" id="CHEBI:58349"/>
        <dbReference type="EC" id="1.3.1.71"/>
    </reaction>
    <physiologicalReaction direction="right-to-left" evidence="16">
        <dbReference type="Rhea" id="RHEA:18503"/>
    </physiologicalReaction>
</comment>
<gene>
    <name evidence="19" type="ORF">PPNO1_LOCUS3348</name>
</gene>
<feature type="transmembrane region" description="Helical" evidence="17">
    <location>
        <begin position="271"/>
        <end position="295"/>
    </location>
</feature>
<keyword evidence="4 17" id="KW-0812">Transmembrane</keyword>
<keyword evidence="3 17" id="KW-0444">Lipid biosynthesis</keyword>
<dbReference type="OrthoDB" id="5326588at2759"/>
<keyword evidence="6 17" id="KW-0752">Steroid biosynthesis</keyword>
<dbReference type="Gene3D" id="2.40.160.20">
    <property type="match status" value="1"/>
</dbReference>
<evidence type="ECO:0000256" key="14">
    <source>
        <dbReference type="ARBA" id="ARBA00029435"/>
    </source>
</evidence>
<dbReference type="GO" id="GO:0000246">
    <property type="term" value="F:Delta24(24-1) sterol reductase activity"/>
    <property type="evidence" value="ECO:0007669"/>
    <property type="project" value="UniProtKB-EC"/>
</dbReference>
<keyword evidence="5" id="KW-0521">NADP</keyword>
<evidence type="ECO:0000256" key="7">
    <source>
        <dbReference type="ARBA" id="ARBA00022989"/>
    </source>
</evidence>
<evidence type="ECO:0000256" key="18">
    <source>
        <dbReference type="SAM" id="MobiDB-lite"/>
    </source>
</evidence>
<evidence type="ECO:0000256" key="3">
    <source>
        <dbReference type="ARBA" id="ARBA00022516"/>
    </source>
</evidence>
<accession>A0A9P1MAD8</accession>
<evidence type="ECO:0000256" key="4">
    <source>
        <dbReference type="ARBA" id="ARBA00022692"/>
    </source>
</evidence>
<evidence type="ECO:0000256" key="16">
    <source>
        <dbReference type="ARBA" id="ARBA00048918"/>
    </source>
</evidence>
<dbReference type="Gene3D" id="1.20.120.1630">
    <property type="match status" value="1"/>
</dbReference>
<keyword evidence="11 17" id="KW-0472">Membrane</keyword>
<dbReference type="PROSITE" id="PS01018">
    <property type="entry name" value="STEROL_REDUCT_2"/>
    <property type="match status" value="1"/>
</dbReference>
<reference evidence="19" key="1">
    <citation type="submission" date="2022-11" db="EMBL/GenBank/DDBJ databases">
        <authorList>
            <person name="Scott C."/>
            <person name="Bruce N."/>
        </authorList>
    </citation>
    <scope>NUCLEOTIDE SEQUENCE</scope>
</reference>
<feature type="transmembrane region" description="Helical" evidence="17">
    <location>
        <begin position="173"/>
        <end position="194"/>
    </location>
</feature>
<evidence type="ECO:0000256" key="15">
    <source>
        <dbReference type="ARBA" id="ARBA00038892"/>
    </source>
</evidence>
<keyword evidence="8 17" id="KW-0560">Oxidoreductase</keyword>
<feature type="region of interest" description="Disordered" evidence="18">
    <location>
        <begin position="1"/>
        <end position="36"/>
    </location>
</feature>
<comment type="caution">
    <text evidence="19">The sequence shown here is derived from an EMBL/GenBank/DDBJ whole genome shotgun (WGS) entry which is preliminary data.</text>
</comment>
<evidence type="ECO:0000256" key="5">
    <source>
        <dbReference type="ARBA" id="ARBA00022857"/>
    </source>
</evidence>
<comment type="similarity">
    <text evidence="2 17">Belongs to the ERG4/ERG24 family.</text>
</comment>
<keyword evidence="12 17" id="KW-1207">Sterol metabolism</keyword>
<evidence type="ECO:0000256" key="1">
    <source>
        <dbReference type="ARBA" id="ARBA00004141"/>
    </source>
</evidence>
<feature type="transmembrane region" description="Helical" evidence="17">
    <location>
        <begin position="47"/>
        <end position="68"/>
    </location>
</feature>
<evidence type="ECO:0000256" key="11">
    <source>
        <dbReference type="ARBA" id="ARBA00023136"/>
    </source>
</evidence>
<keyword evidence="9 17" id="KW-0756">Sterol biosynthesis</keyword>
<keyword evidence="13 17" id="KW-0753">Steroid metabolism</keyword>
<evidence type="ECO:0000256" key="2">
    <source>
        <dbReference type="ARBA" id="ARBA00005402"/>
    </source>
</evidence>
<evidence type="ECO:0000313" key="19">
    <source>
        <dbReference type="EMBL" id="CAI4213602.1"/>
    </source>
</evidence>